<dbReference type="Pfam" id="PF00561">
    <property type="entry name" value="Abhydrolase_1"/>
    <property type="match status" value="1"/>
</dbReference>
<protein>
    <submittedName>
        <fullName evidence="2">Alpha/beta hydrolase</fullName>
    </submittedName>
</protein>
<dbReference type="EMBL" id="CP147982">
    <property type="protein sequence ID" value="WXK81033.1"/>
    <property type="molecule type" value="Genomic_DNA"/>
</dbReference>
<name>A0ABZ2R0Z2_9ACTN</name>
<dbReference type="PANTHER" id="PTHR43798">
    <property type="entry name" value="MONOACYLGLYCEROL LIPASE"/>
    <property type="match status" value="1"/>
</dbReference>
<evidence type="ECO:0000313" key="3">
    <source>
        <dbReference type="Proteomes" id="UP001626628"/>
    </source>
</evidence>
<dbReference type="PRINTS" id="PR00111">
    <property type="entry name" value="ABHYDROLASE"/>
</dbReference>
<gene>
    <name evidence="2" type="ORF">WAB15_36290</name>
</gene>
<dbReference type="Proteomes" id="UP001626628">
    <property type="component" value="Chromosome"/>
</dbReference>
<keyword evidence="2" id="KW-0378">Hydrolase</keyword>
<evidence type="ECO:0000259" key="1">
    <source>
        <dbReference type="Pfam" id="PF00561"/>
    </source>
</evidence>
<accession>A0ABZ2R0Z2</accession>
<dbReference type="RefSeq" id="WP_399147357.1">
    <property type="nucleotide sequence ID" value="NZ_CP147982.1"/>
</dbReference>
<feature type="domain" description="AB hydrolase-1" evidence="1">
    <location>
        <begin position="30"/>
        <end position="260"/>
    </location>
</feature>
<sequence length="314" mass="33831">MYEETIRSLSVRGVSFAYRRLRQPERITEPVMVLGGALQGMLGWPQMEDQVGPVADVVTADLPGMGSADPLPPGPSNALMCAAIERIIDDLNVPRVNLFGFSYGAGLAYGCARHLPGRIARLALGGVPAHIGPAQLELWRRAADQLAHGNTESFATLVTEGLMCLDDRRHVVGRTLAYRYVRRSMVHAARHSRHALESLRRALSDRPDFSGELLDVPTLVFSGEHDTVTSADRQRDFAATIPGSRFLTIPDADHWVVLERAQDVADLAARFFTDGPLGSAPALAPVLREGLPATGSAACATHRTVVTTAADALV</sequence>
<dbReference type="InterPro" id="IPR029058">
    <property type="entry name" value="AB_hydrolase_fold"/>
</dbReference>
<dbReference type="InterPro" id="IPR050266">
    <property type="entry name" value="AB_hydrolase_sf"/>
</dbReference>
<organism evidence="2 3">
    <name type="scientific">Streptomyces sirii</name>
    <dbReference type="NCBI Taxonomy" id="3127701"/>
    <lineage>
        <taxon>Bacteria</taxon>
        <taxon>Bacillati</taxon>
        <taxon>Actinomycetota</taxon>
        <taxon>Actinomycetes</taxon>
        <taxon>Kitasatosporales</taxon>
        <taxon>Streptomycetaceae</taxon>
        <taxon>Streptomyces</taxon>
    </lineage>
</organism>
<dbReference type="InterPro" id="IPR000073">
    <property type="entry name" value="AB_hydrolase_1"/>
</dbReference>
<dbReference type="Gene3D" id="3.40.50.1820">
    <property type="entry name" value="alpha/beta hydrolase"/>
    <property type="match status" value="1"/>
</dbReference>
<dbReference type="PANTHER" id="PTHR43798:SF33">
    <property type="entry name" value="HYDROLASE, PUTATIVE (AFU_ORTHOLOGUE AFUA_2G14860)-RELATED"/>
    <property type="match status" value="1"/>
</dbReference>
<proteinExistence type="predicted"/>
<evidence type="ECO:0000313" key="2">
    <source>
        <dbReference type="EMBL" id="WXK81033.1"/>
    </source>
</evidence>
<keyword evidence="3" id="KW-1185">Reference proteome</keyword>
<dbReference type="GO" id="GO:0016787">
    <property type="term" value="F:hydrolase activity"/>
    <property type="evidence" value="ECO:0007669"/>
    <property type="project" value="UniProtKB-KW"/>
</dbReference>
<dbReference type="SUPFAM" id="SSF53474">
    <property type="entry name" value="alpha/beta-Hydrolases"/>
    <property type="match status" value="1"/>
</dbReference>
<reference evidence="2 3" key="1">
    <citation type="submission" date="2024-03" db="EMBL/GenBank/DDBJ databases">
        <title>The complete genome of Streptomyces sirii sp.nov.</title>
        <authorList>
            <person name="Zakalyukina Y.V."/>
            <person name="Belik A.R."/>
            <person name="Biryukov M.V."/>
            <person name="Baturina O.A."/>
            <person name="Kabilov M.R."/>
        </authorList>
    </citation>
    <scope>NUCLEOTIDE SEQUENCE [LARGE SCALE GENOMIC DNA]</scope>
    <source>
        <strain evidence="2 3">BP-8</strain>
    </source>
</reference>